<dbReference type="EMBL" id="JAEAOA010000213">
    <property type="protein sequence ID" value="KAK3576819.1"/>
    <property type="molecule type" value="Genomic_DNA"/>
</dbReference>
<reference evidence="2" key="3">
    <citation type="submission" date="2023-05" db="EMBL/GenBank/DDBJ databases">
        <authorList>
            <person name="Smith C.H."/>
        </authorList>
    </citation>
    <scope>NUCLEOTIDE SEQUENCE</scope>
    <source>
        <strain evidence="2">CHS0354</strain>
        <tissue evidence="2">Mantle</tissue>
    </source>
</reference>
<proteinExistence type="predicted"/>
<reference evidence="2" key="1">
    <citation type="journal article" date="2021" name="Genome Biol. Evol.">
        <title>A High-Quality Reference Genome for a Parasitic Bivalve with Doubly Uniparental Inheritance (Bivalvia: Unionida).</title>
        <authorList>
            <person name="Smith C.H."/>
        </authorList>
    </citation>
    <scope>NUCLEOTIDE SEQUENCE</scope>
    <source>
        <strain evidence="2">CHS0354</strain>
    </source>
</reference>
<dbReference type="GO" id="GO:0035371">
    <property type="term" value="C:microtubule plus-end"/>
    <property type="evidence" value="ECO:0007669"/>
    <property type="project" value="TreeGrafter"/>
</dbReference>
<dbReference type="Pfam" id="PF01302">
    <property type="entry name" value="CAP_GLY"/>
    <property type="match status" value="1"/>
</dbReference>
<evidence type="ECO:0000313" key="3">
    <source>
        <dbReference type="Proteomes" id="UP001195483"/>
    </source>
</evidence>
<dbReference type="SUPFAM" id="SSF74924">
    <property type="entry name" value="Cap-Gly domain"/>
    <property type="match status" value="1"/>
</dbReference>
<accession>A0AAE0RNR0</accession>
<dbReference type="InterPro" id="IPR036859">
    <property type="entry name" value="CAP-Gly_dom_sf"/>
</dbReference>
<dbReference type="PANTHER" id="PTHR18916">
    <property type="entry name" value="DYNACTIN 1-RELATED MICROTUBULE-BINDING"/>
    <property type="match status" value="1"/>
</dbReference>
<feature type="domain" description="CAP-Gly" evidence="1">
    <location>
        <begin position="30"/>
        <end position="72"/>
    </location>
</feature>
<dbReference type="GO" id="GO:0051010">
    <property type="term" value="F:microtubule plus-end binding"/>
    <property type="evidence" value="ECO:0007669"/>
    <property type="project" value="TreeGrafter"/>
</dbReference>
<comment type="caution">
    <text evidence="2">The sequence shown here is derived from an EMBL/GenBank/DDBJ whole genome shotgun (WGS) entry which is preliminary data.</text>
</comment>
<dbReference type="GO" id="GO:0031122">
    <property type="term" value="P:cytoplasmic microtubule organization"/>
    <property type="evidence" value="ECO:0007669"/>
    <property type="project" value="TreeGrafter"/>
</dbReference>
<name>A0AAE0RNR0_9BIVA</name>
<evidence type="ECO:0000259" key="1">
    <source>
        <dbReference type="PROSITE" id="PS50245"/>
    </source>
</evidence>
<dbReference type="SMART" id="SM01052">
    <property type="entry name" value="CAP_GLY"/>
    <property type="match status" value="1"/>
</dbReference>
<reference evidence="2" key="2">
    <citation type="journal article" date="2021" name="Genome Biol. Evol.">
        <title>Developing a high-quality reference genome for a parasitic bivalve with doubly uniparental inheritance (Bivalvia: Unionida).</title>
        <authorList>
            <person name="Smith C.H."/>
        </authorList>
    </citation>
    <scope>NUCLEOTIDE SEQUENCE</scope>
    <source>
        <strain evidence="2">CHS0354</strain>
        <tissue evidence="2">Mantle</tissue>
    </source>
</reference>
<sequence length="232" mass="26969">MVLFHNINLGQRVEVNMEWGVIKGVVQYKGSIATKAGDWVGVQLEEPYGNCDGMIFGRRYFQCKDGYGLYVRASRLRFIPITRCLYNKYHCVSRNSFINEPLFGSKPVHEGNSHISTRYHERVKQSFDDTDIWQKNRNFPLRHSISGTMPAATMKRPRSVTLTYTTQPIHSEYELERDYFTSSPSIPKIHMPYTALRNQVKRGWESAHYVREMSVPTGRDSMAFTQWNDISI</sequence>
<dbReference type="Gene3D" id="2.30.30.190">
    <property type="entry name" value="CAP Gly-rich-like domain"/>
    <property type="match status" value="1"/>
</dbReference>
<dbReference type="GO" id="GO:0005634">
    <property type="term" value="C:nucleus"/>
    <property type="evidence" value="ECO:0007669"/>
    <property type="project" value="TreeGrafter"/>
</dbReference>
<protein>
    <recommendedName>
        <fullName evidence="1">CAP-Gly domain-containing protein</fullName>
    </recommendedName>
</protein>
<dbReference type="Proteomes" id="UP001195483">
    <property type="component" value="Unassembled WGS sequence"/>
</dbReference>
<organism evidence="2 3">
    <name type="scientific">Potamilus streckersoni</name>
    <dbReference type="NCBI Taxonomy" id="2493646"/>
    <lineage>
        <taxon>Eukaryota</taxon>
        <taxon>Metazoa</taxon>
        <taxon>Spiralia</taxon>
        <taxon>Lophotrochozoa</taxon>
        <taxon>Mollusca</taxon>
        <taxon>Bivalvia</taxon>
        <taxon>Autobranchia</taxon>
        <taxon>Heteroconchia</taxon>
        <taxon>Palaeoheterodonta</taxon>
        <taxon>Unionida</taxon>
        <taxon>Unionoidea</taxon>
        <taxon>Unionidae</taxon>
        <taxon>Ambleminae</taxon>
        <taxon>Lampsilini</taxon>
        <taxon>Potamilus</taxon>
    </lineage>
</organism>
<dbReference type="PROSITE" id="PS50245">
    <property type="entry name" value="CAP_GLY_2"/>
    <property type="match status" value="1"/>
</dbReference>
<dbReference type="InterPro" id="IPR000938">
    <property type="entry name" value="CAP-Gly_domain"/>
</dbReference>
<evidence type="ECO:0000313" key="2">
    <source>
        <dbReference type="EMBL" id="KAK3576819.1"/>
    </source>
</evidence>
<gene>
    <name evidence="2" type="ORF">CHS0354_002606</name>
</gene>
<dbReference type="AlphaFoldDB" id="A0AAE0RNR0"/>
<dbReference type="GO" id="GO:0005938">
    <property type="term" value="C:cell cortex"/>
    <property type="evidence" value="ECO:0007669"/>
    <property type="project" value="TreeGrafter"/>
</dbReference>
<dbReference type="PANTHER" id="PTHR18916:SF90">
    <property type="entry name" value="CAP-GLY DOMAIN-CONTAINING PROTEIN"/>
    <property type="match status" value="1"/>
</dbReference>
<keyword evidence="3" id="KW-1185">Reference proteome</keyword>